<dbReference type="PROSITE" id="PS50111">
    <property type="entry name" value="CHEMOTAXIS_TRANSDUC_2"/>
    <property type="match status" value="1"/>
</dbReference>
<keyword evidence="6" id="KW-1133">Transmembrane helix</keyword>
<keyword evidence="4" id="KW-0175">Coiled coil</keyword>
<feature type="coiled-coil region" evidence="4">
    <location>
        <begin position="560"/>
        <end position="626"/>
    </location>
</feature>
<gene>
    <name evidence="9" type="ORF">GCM10025770_02390</name>
</gene>
<accession>A0ABP9Q9N9</accession>
<dbReference type="Pfam" id="PF18575">
    <property type="entry name" value="HAMP_N3"/>
    <property type="match status" value="1"/>
</dbReference>
<comment type="caution">
    <text evidence="9">The sequence shown here is derived from an EMBL/GenBank/DDBJ whole genome shotgun (WGS) entry which is preliminary data.</text>
</comment>
<feature type="domain" description="HAMP" evidence="8">
    <location>
        <begin position="342"/>
        <end position="394"/>
    </location>
</feature>
<keyword evidence="6" id="KW-0472">Membrane</keyword>
<dbReference type="PANTHER" id="PTHR43531:SF14">
    <property type="entry name" value="METHYL-ACCEPTING CHEMOTAXIS PROTEIN I-RELATED"/>
    <property type="match status" value="1"/>
</dbReference>
<dbReference type="SUPFAM" id="SSF58104">
    <property type="entry name" value="Methyl-accepting chemotaxis protein (MCP) signaling domain"/>
    <property type="match status" value="1"/>
</dbReference>
<dbReference type="Gene3D" id="1.20.120.1530">
    <property type="match status" value="2"/>
</dbReference>
<dbReference type="InterPro" id="IPR004089">
    <property type="entry name" value="MCPsignal_dom"/>
</dbReference>
<dbReference type="SMART" id="SM00304">
    <property type="entry name" value="HAMP"/>
    <property type="match status" value="2"/>
</dbReference>
<dbReference type="InterPro" id="IPR003660">
    <property type="entry name" value="HAMP_dom"/>
</dbReference>
<keyword evidence="3" id="KW-0807">Transducer</keyword>
<keyword evidence="1" id="KW-0488">Methylation</keyword>
<dbReference type="RefSeq" id="WP_345530996.1">
    <property type="nucleotide sequence ID" value="NZ_BAABLD010000002.1"/>
</dbReference>
<evidence type="ECO:0000313" key="10">
    <source>
        <dbReference type="Proteomes" id="UP001500547"/>
    </source>
</evidence>
<evidence type="ECO:0000256" key="4">
    <source>
        <dbReference type="SAM" id="Coils"/>
    </source>
</evidence>
<dbReference type="Pfam" id="PF00672">
    <property type="entry name" value="HAMP"/>
    <property type="match status" value="1"/>
</dbReference>
<name>A0ABP9Q9N9_9RHOO</name>
<organism evidence="9 10">
    <name type="scientific">Viridibacterium curvum</name>
    <dbReference type="NCBI Taxonomy" id="1101404"/>
    <lineage>
        <taxon>Bacteria</taxon>
        <taxon>Pseudomonadati</taxon>
        <taxon>Pseudomonadota</taxon>
        <taxon>Betaproteobacteria</taxon>
        <taxon>Rhodocyclales</taxon>
        <taxon>Rhodocyclaceae</taxon>
        <taxon>Viridibacterium</taxon>
    </lineage>
</organism>
<keyword evidence="10" id="KW-1185">Reference proteome</keyword>
<dbReference type="InterPro" id="IPR004090">
    <property type="entry name" value="Chemotax_Me-accpt_rcpt"/>
</dbReference>
<evidence type="ECO:0000259" key="7">
    <source>
        <dbReference type="PROSITE" id="PS50111"/>
    </source>
</evidence>
<dbReference type="PROSITE" id="PS50885">
    <property type="entry name" value="HAMP"/>
    <property type="match status" value="2"/>
</dbReference>
<dbReference type="Proteomes" id="UP001500547">
    <property type="component" value="Unassembled WGS sequence"/>
</dbReference>
<dbReference type="SMART" id="SM00283">
    <property type="entry name" value="MA"/>
    <property type="match status" value="1"/>
</dbReference>
<evidence type="ECO:0000256" key="1">
    <source>
        <dbReference type="ARBA" id="ARBA00022481"/>
    </source>
</evidence>
<evidence type="ECO:0000256" key="3">
    <source>
        <dbReference type="PROSITE-ProRule" id="PRU00284"/>
    </source>
</evidence>
<feature type="compositionally biased region" description="Low complexity" evidence="5">
    <location>
        <begin position="885"/>
        <end position="894"/>
    </location>
</feature>
<dbReference type="Pfam" id="PF18947">
    <property type="entry name" value="HAMP_2"/>
    <property type="match status" value="1"/>
</dbReference>
<evidence type="ECO:0000259" key="8">
    <source>
        <dbReference type="PROSITE" id="PS50885"/>
    </source>
</evidence>
<reference evidence="10" key="1">
    <citation type="journal article" date="2019" name="Int. J. Syst. Evol. Microbiol.">
        <title>The Global Catalogue of Microorganisms (GCM) 10K type strain sequencing project: providing services to taxonomists for standard genome sequencing and annotation.</title>
        <authorList>
            <consortium name="The Broad Institute Genomics Platform"/>
            <consortium name="The Broad Institute Genome Sequencing Center for Infectious Disease"/>
            <person name="Wu L."/>
            <person name="Ma J."/>
        </authorList>
    </citation>
    <scope>NUCLEOTIDE SEQUENCE [LARGE SCALE GENOMIC DNA]</scope>
    <source>
        <strain evidence="10">JCM 18715</strain>
    </source>
</reference>
<feature type="transmembrane region" description="Helical" evidence="6">
    <location>
        <begin position="20"/>
        <end position="40"/>
    </location>
</feature>
<feature type="domain" description="HAMP" evidence="8">
    <location>
        <begin position="523"/>
        <end position="575"/>
    </location>
</feature>
<evidence type="ECO:0000256" key="5">
    <source>
        <dbReference type="SAM" id="MobiDB-lite"/>
    </source>
</evidence>
<dbReference type="EMBL" id="BAABLD010000002">
    <property type="protein sequence ID" value="GAA5158217.1"/>
    <property type="molecule type" value="Genomic_DNA"/>
</dbReference>
<dbReference type="PRINTS" id="PR00260">
    <property type="entry name" value="CHEMTRNSDUCR"/>
</dbReference>
<dbReference type="Pfam" id="PF00015">
    <property type="entry name" value="MCPsignal"/>
    <property type="match status" value="1"/>
</dbReference>
<feature type="domain" description="Methyl-accepting transducer" evidence="7">
    <location>
        <begin position="580"/>
        <end position="809"/>
    </location>
</feature>
<protein>
    <submittedName>
        <fullName evidence="9">Methyl-accepting chemotaxis protein</fullName>
    </submittedName>
</protein>
<proteinExistence type="inferred from homology"/>
<evidence type="ECO:0000256" key="2">
    <source>
        <dbReference type="ARBA" id="ARBA00029447"/>
    </source>
</evidence>
<dbReference type="Gene3D" id="1.10.287.950">
    <property type="entry name" value="Methyl-accepting chemotaxis protein"/>
    <property type="match status" value="1"/>
</dbReference>
<dbReference type="PANTHER" id="PTHR43531">
    <property type="entry name" value="PROTEIN ICFG"/>
    <property type="match status" value="1"/>
</dbReference>
<dbReference type="InterPro" id="IPR041395">
    <property type="entry name" value="McpB_HAMP_3rd"/>
</dbReference>
<dbReference type="InterPro" id="IPR051310">
    <property type="entry name" value="MCP_chemotaxis"/>
</dbReference>
<sequence length="902" mass="96228">MDVLIAPLTRFMNKLGIERKLLATVVVMFAAAAAVSVLLVKRINNDVAFTAREELMTPVYRPARLLVQAMQEHRGVMQAVISGNTNMTSRLPDIESRARAASAEVSKAVLSLEGGTALTDWQRIAKTAEAVLSQRGATAADSFAAHTDLVGAAINFIVKVADETNATLDPEIVSYALMDTFVTSLPANAERMGRVRAKATLLATTKQAREADLSALRVNHEVALITQAQAKSMLAKAIAAAPSLNARFETVIQTYLSATKDFDEALKTQVLGERITAEPAEIFGKATKAIDAAYALADLAANEFDSQIETRLRYLKAERNLVFAVLGVSTLLALLCFIAVRRGVRRSVDVLTRACSRLASGEMDVDLRMESRDEFSAIARDVSEVVKALRTIVLQQKRICDEHESGNISYRIDPAGMLGAYAEMARGTNALAQGHIDTKMKFVEVLKQYADGNFAADMPELPGQKMVITNAARDIKRKLLGVSNEIGRLADAAARGDFSQRGDETAFANGYRDMVVSLNRLTQVASNGLTDVMRVVKAMAAGDLTQHIHADYEGMFAELKQDVNATVERLREVVQQIETATHAVNTAAQEIASGNADLSSRTEEQASSLEETAASMEELNSTVKQNAESAMRAEELTTASNDVAVKGGEMVQRVVETMSAIQASSQKMADIIGVIDSIAFQTNILALNAAVEAARAGDQGRGFAVVASEVRNLAQRSSQAAREIKTLIDNSVETVTTGSQLVAEAGDTMSSLVSSVQDVSGLVSEIAAASREQAEGIAQVSNAVTQMDEVTQQNAALVEQAAAAAESLEDQARQLNVAVAQFKLGNTTIRTGVVRESVKPAAAAVPKAVRADKPAVVAPDAARPAKLDRASKPRAAALSRPVGNGKAKASAAASGHDEWTEF</sequence>
<keyword evidence="6" id="KW-0812">Transmembrane</keyword>
<dbReference type="CDD" id="cd11386">
    <property type="entry name" value="MCP_signal"/>
    <property type="match status" value="1"/>
</dbReference>
<evidence type="ECO:0000256" key="6">
    <source>
        <dbReference type="SAM" id="Phobius"/>
    </source>
</evidence>
<evidence type="ECO:0000313" key="9">
    <source>
        <dbReference type="EMBL" id="GAA5158217.1"/>
    </source>
</evidence>
<comment type="similarity">
    <text evidence="2">Belongs to the methyl-accepting chemotaxis (MCP) protein family.</text>
</comment>
<feature type="region of interest" description="Disordered" evidence="5">
    <location>
        <begin position="860"/>
        <end position="902"/>
    </location>
</feature>